<dbReference type="Pfam" id="PF09850">
    <property type="entry name" value="DotU"/>
    <property type="match status" value="1"/>
</dbReference>
<dbReference type="EMBL" id="FCOI02000005">
    <property type="protein sequence ID" value="SAK55339.1"/>
    <property type="molecule type" value="Genomic_DNA"/>
</dbReference>
<dbReference type="PANTHER" id="PTHR38033:SF1">
    <property type="entry name" value="DOTU FAMILY TYPE IV_VI SECRETION SYSTEM PROTEIN"/>
    <property type="match status" value="1"/>
</dbReference>
<proteinExistence type="predicted"/>
<evidence type="ECO:0000313" key="3">
    <source>
        <dbReference type="EMBL" id="SAK55339.1"/>
    </source>
</evidence>
<gene>
    <name evidence="3" type="ORF">AWB76_02155</name>
</gene>
<sequence>MKSVTSNIDDDLLPVALRDTALTVADFADHSTETSAADLKATCKAHIVALTSELNAKGYPPDVIEDALYAQCALLDEAALKRFKGDERDDWERRPLQLDEFNTNDAGEELVRRIRERLRDPRPVRPLLAIFGAVLDLGFTGQLALEGGEAKARLRQDIDARLGIVRIPAEEDDLSVVAKAPIARPWTQRISPLAGVVLACTAVGLAWFGINGWLDASVAHMTR</sequence>
<evidence type="ECO:0000313" key="4">
    <source>
        <dbReference type="Proteomes" id="UP000054624"/>
    </source>
</evidence>
<protein>
    <submittedName>
        <fullName evidence="3">OmpA family protein</fullName>
    </submittedName>
</protein>
<evidence type="ECO:0000259" key="2">
    <source>
        <dbReference type="Pfam" id="PF09850"/>
    </source>
</evidence>
<keyword evidence="1" id="KW-1133">Transmembrane helix</keyword>
<keyword evidence="1" id="KW-0472">Membrane</keyword>
<feature type="domain" description="Type IV / VI secretion system DotU" evidence="2">
    <location>
        <begin position="16"/>
        <end position="210"/>
    </location>
</feature>
<accession>A0A158AC94</accession>
<organism evidence="3 4">
    <name type="scientific">Caballeronia temeraria</name>
    <dbReference type="NCBI Taxonomy" id="1777137"/>
    <lineage>
        <taxon>Bacteria</taxon>
        <taxon>Pseudomonadati</taxon>
        <taxon>Pseudomonadota</taxon>
        <taxon>Betaproteobacteria</taxon>
        <taxon>Burkholderiales</taxon>
        <taxon>Burkholderiaceae</taxon>
        <taxon>Caballeronia</taxon>
    </lineage>
</organism>
<dbReference type="PANTHER" id="PTHR38033">
    <property type="entry name" value="MEMBRANE PROTEIN-RELATED"/>
    <property type="match status" value="1"/>
</dbReference>
<name>A0A158AC94_9BURK</name>
<keyword evidence="4" id="KW-1185">Reference proteome</keyword>
<feature type="transmembrane region" description="Helical" evidence="1">
    <location>
        <begin position="193"/>
        <end position="214"/>
    </location>
</feature>
<dbReference type="InterPro" id="IPR038522">
    <property type="entry name" value="T4/T6SS_DotU_sf"/>
</dbReference>
<evidence type="ECO:0000256" key="1">
    <source>
        <dbReference type="SAM" id="Phobius"/>
    </source>
</evidence>
<keyword evidence="1" id="KW-0812">Transmembrane</keyword>
<dbReference type="NCBIfam" id="TIGR03349">
    <property type="entry name" value="IV_VI_DotU"/>
    <property type="match status" value="1"/>
</dbReference>
<dbReference type="InterPro" id="IPR017732">
    <property type="entry name" value="T4/T6SS_DotU"/>
</dbReference>
<dbReference type="Gene3D" id="1.25.40.590">
    <property type="entry name" value="Type IV / VI secretion system, DotU"/>
    <property type="match status" value="1"/>
</dbReference>
<dbReference type="AlphaFoldDB" id="A0A158AC94"/>
<dbReference type="Proteomes" id="UP000054624">
    <property type="component" value="Unassembled WGS sequence"/>
</dbReference>
<reference evidence="4" key="1">
    <citation type="submission" date="2016-01" db="EMBL/GenBank/DDBJ databases">
        <authorList>
            <person name="Peeters Charlotte."/>
        </authorList>
    </citation>
    <scope>NUCLEOTIDE SEQUENCE [LARGE SCALE GENOMIC DNA]</scope>
</reference>
<dbReference type="RefSeq" id="WP_341845285.1">
    <property type="nucleotide sequence ID" value="NZ_FCOI02000005.1"/>
</dbReference>
<dbReference type="STRING" id="1777137.AWB76_02155"/>